<gene>
    <name evidence="9" type="ORF">ETAA1_59950</name>
</gene>
<keyword evidence="3 7" id="KW-0812">Transmembrane</keyword>
<accession>A0A517Y2R0</accession>
<comment type="subcellular location">
    <subcellularLocation>
        <location evidence="1">Cell membrane</location>
        <topology evidence="1">Multi-pass membrane protein</topology>
    </subcellularLocation>
</comment>
<dbReference type="RefSeq" id="WP_202920504.1">
    <property type="nucleotide sequence ID" value="NZ_CP036273.1"/>
</dbReference>
<dbReference type="Proteomes" id="UP000319576">
    <property type="component" value="Chromosome"/>
</dbReference>
<evidence type="ECO:0000256" key="7">
    <source>
        <dbReference type="SAM" id="Phobius"/>
    </source>
</evidence>
<dbReference type="AlphaFoldDB" id="A0A517Y2R0"/>
<evidence type="ECO:0000256" key="3">
    <source>
        <dbReference type="ARBA" id="ARBA00022692"/>
    </source>
</evidence>
<dbReference type="GO" id="GO:0005886">
    <property type="term" value="C:plasma membrane"/>
    <property type="evidence" value="ECO:0007669"/>
    <property type="project" value="UniProtKB-SubCell"/>
</dbReference>
<keyword evidence="5 7" id="KW-0472">Membrane</keyword>
<evidence type="ECO:0000256" key="6">
    <source>
        <dbReference type="SAM" id="MobiDB-lite"/>
    </source>
</evidence>
<dbReference type="PANTHER" id="PTHR42709">
    <property type="entry name" value="ALKALINE PHOSPHATASE LIKE PROTEIN"/>
    <property type="match status" value="1"/>
</dbReference>
<evidence type="ECO:0000313" key="9">
    <source>
        <dbReference type="EMBL" id="QDU23984.1"/>
    </source>
</evidence>
<name>A0A517Y2R0_9BACT</name>
<evidence type="ECO:0000256" key="1">
    <source>
        <dbReference type="ARBA" id="ARBA00004651"/>
    </source>
</evidence>
<proteinExistence type="predicted"/>
<reference evidence="9 10" key="1">
    <citation type="submission" date="2019-02" db="EMBL/GenBank/DDBJ databases">
        <title>Deep-cultivation of Planctomycetes and their phenomic and genomic characterization uncovers novel biology.</title>
        <authorList>
            <person name="Wiegand S."/>
            <person name="Jogler M."/>
            <person name="Boedeker C."/>
            <person name="Pinto D."/>
            <person name="Vollmers J."/>
            <person name="Rivas-Marin E."/>
            <person name="Kohn T."/>
            <person name="Peeters S.H."/>
            <person name="Heuer A."/>
            <person name="Rast P."/>
            <person name="Oberbeckmann S."/>
            <person name="Bunk B."/>
            <person name="Jeske O."/>
            <person name="Meyerdierks A."/>
            <person name="Storesund J.E."/>
            <person name="Kallscheuer N."/>
            <person name="Luecker S."/>
            <person name="Lage O.M."/>
            <person name="Pohl T."/>
            <person name="Merkel B.J."/>
            <person name="Hornburger P."/>
            <person name="Mueller R.-W."/>
            <person name="Bruemmer F."/>
            <person name="Labrenz M."/>
            <person name="Spormann A.M."/>
            <person name="Op den Camp H."/>
            <person name="Overmann J."/>
            <person name="Amann R."/>
            <person name="Jetten M.S.M."/>
            <person name="Mascher T."/>
            <person name="Medema M.H."/>
            <person name="Devos D.P."/>
            <person name="Kaster A.-K."/>
            <person name="Ovreas L."/>
            <person name="Rohde M."/>
            <person name="Galperin M.Y."/>
            <person name="Jogler C."/>
        </authorList>
    </citation>
    <scope>NUCLEOTIDE SEQUENCE [LARGE SCALE GENOMIC DNA]</scope>
    <source>
        <strain evidence="9 10">ETA_A1</strain>
    </source>
</reference>
<keyword evidence="10" id="KW-1185">Reference proteome</keyword>
<dbReference type="KEGG" id="uli:ETAA1_59950"/>
<dbReference type="PANTHER" id="PTHR42709:SF6">
    <property type="entry name" value="UNDECAPRENYL PHOSPHATE TRANSPORTER A"/>
    <property type="match status" value="1"/>
</dbReference>
<feature type="transmembrane region" description="Helical" evidence="7">
    <location>
        <begin position="170"/>
        <end position="188"/>
    </location>
</feature>
<keyword evidence="4 7" id="KW-1133">Transmembrane helix</keyword>
<organism evidence="9 10">
    <name type="scientific">Urbifossiella limnaea</name>
    <dbReference type="NCBI Taxonomy" id="2528023"/>
    <lineage>
        <taxon>Bacteria</taxon>
        <taxon>Pseudomonadati</taxon>
        <taxon>Planctomycetota</taxon>
        <taxon>Planctomycetia</taxon>
        <taxon>Gemmatales</taxon>
        <taxon>Gemmataceae</taxon>
        <taxon>Urbifossiella</taxon>
    </lineage>
</organism>
<feature type="compositionally biased region" description="Low complexity" evidence="6">
    <location>
        <begin position="240"/>
        <end position="249"/>
    </location>
</feature>
<evidence type="ECO:0000259" key="8">
    <source>
        <dbReference type="Pfam" id="PF09335"/>
    </source>
</evidence>
<dbReference type="InterPro" id="IPR032816">
    <property type="entry name" value="VTT_dom"/>
</dbReference>
<dbReference type="Pfam" id="PF09335">
    <property type="entry name" value="VTT_dom"/>
    <property type="match status" value="1"/>
</dbReference>
<keyword evidence="2" id="KW-1003">Cell membrane</keyword>
<sequence length="260" mass="28459">MLEHFSDYGYIGIFLALLAAGCGVPLPEELPVIMAGIIVGHDGTTLKWYLMLPVVIAGVVMGDVFLYGMGRFWGDRLLKIGWVQRTLVPPDKRAEIEKNFHDRGVMVLLFARLLPGIRTPIFIMAGVLRVPFGRFILADGLYAIPGVNVLFWLSYFLTDQVLVVFRQLEQYRPLVMVAILSAVAGALFQKYVLTRKISTGEAPHVPPIIAKPAGAVVHAVEKAVEVVAHVAHHHKPEPPAVALPELVPDPAAPPPEEKTG</sequence>
<feature type="transmembrane region" description="Helical" evidence="7">
    <location>
        <begin position="105"/>
        <end position="128"/>
    </location>
</feature>
<evidence type="ECO:0000256" key="2">
    <source>
        <dbReference type="ARBA" id="ARBA00022475"/>
    </source>
</evidence>
<evidence type="ECO:0000256" key="5">
    <source>
        <dbReference type="ARBA" id="ARBA00023136"/>
    </source>
</evidence>
<feature type="transmembrane region" description="Helical" evidence="7">
    <location>
        <begin position="48"/>
        <end position="69"/>
    </location>
</feature>
<protein>
    <recommendedName>
        <fullName evidence="8">VTT domain-containing protein</fullName>
    </recommendedName>
</protein>
<feature type="transmembrane region" description="Helical" evidence="7">
    <location>
        <begin position="6"/>
        <end position="27"/>
    </location>
</feature>
<evidence type="ECO:0000313" key="10">
    <source>
        <dbReference type="Proteomes" id="UP000319576"/>
    </source>
</evidence>
<feature type="domain" description="VTT" evidence="8">
    <location>
        <begin position="27"/>
        <end position="151"/>
    </location>
</feature>
<feature type="region of interest" description="Disordered" evidence="6">
    <location>
        <begin position="237"/>
        <end position="260"/>
    </location>
</feature>
<evidence type="ECO:0000256" key="4">
    <source>
        <dbReference type="ARBA" id="ARBA00022989"/>
    </source>
</evidence>
<feature type="transmembrane region" description="Helical" evidence="7">
    <location>
        <begin position="140"/>
        <end position="158"/>
    </location>
</feature>
<dbReference type="EMBL" id="CP036273">
    <property type="protein sequence ID" value="QDU23984.1"/>
    <property type="molecule type" value="Genomic_DNA"/>
</dbReference>
<dbReference type="InterPro" id="IPR051311">
    <property type="entry name" value="DedA_domain"/>
</dbReference>